<organism evidence="9 10">
    <name type="scientific">Paenibacillus roseus</name>
    <dbReference type="NCBI Taxonomy" id="2798579"/>
    <lineage>
        <taxon>Bacteria</taxon>
        <taxon>Bacillati</taxon>
        <taxon>Bacillota</taxon>
        <taxon>Bacilli</taxon>
        <taxon>Bacillales</taxon>
        <taxon>Paenibacillaceae</taxon>
        <taxon>Paenibacillus</taxon>
    </lineage>
</organism>
<dbReference type="RefSeq" id="WP_199017557.1">
    <property type="nucleotide sequence ID" value="NZ_JAELUP010000004.1"/>
</dbReference>
<protein>
    <submittedName>
        <fullName evidence="9">AraC family transcriptional regulator</fullName>
    </submittedName>
</protein>
<proteinExistence type="inferred from homology"/>
<feature type="domain" description="Fe/B12 periplasmic-binding" evidence="8">
    <location>
        <begin position="291"/>
        <end position="551"/>
    </location>
</feature>
<reference evidence="9" key="1">
    <citation type="submission" date="2020-12" db="EMBL/GenBank/DDBJ databases">
        <authorList>
            <person name="Huq M.A."/>
        </authorList>
    </citation>
    <scope>NUCLEOTIDE SEQUENCE</scope>
    <source>
        <strain evidence="9">MAHUQ-46</strain>
    </source>
</reference>
<evidence type="ECO:0000256" key="1">
    <source>
        <dbReference type="ARBA" id="ARBA00004196"/>
    </source>
</evidence>
<evidence type="ECO:0000259" key="8">
    <source>
        <dbReference type="PROSITE" id="PS50983"/>
    </source>
</evidence>
<feature type="domain" description="HTH araC/xylS-type" evidence="7">
    <location>
        <begin position="172"/>
        <end position="270"/>
    </location>
</feature>
<gene>
    <name evidence="9" type="ORF">JFN88_01670</name>
</gene>
<keyword evidence="5" id="KW-0805">Transcription regulation</keyword>
<dbReference type="Proteomes" id="UP000640274">
    <property type="component" value="Unassembled WGS sequence"/>
</dbReference>
<comment type="similarity">
    <text evidence="2">Belongs to the bacterial solute-binding protein 8 family.</text>
</comment>
<comment type="subcellular location">
    <subcellularLocation>
        <location evidence="1">Cell envelope</location>
    </subcellularLocation>
</comment>
<dbReference type="Gene3D" id="1.10.10.60">
    <property type="entry name" value="Homeodomain-like"/>
    <property type="match status" value="2"/>
</dbReference>
<dbReference type="PROSITE" id="PS01124">
    <property type="entry name" value="HTH_ARAC_FAMILY_2"/>
    <property type="match status" value="1"/>
</dbReference>
<accession>A0A934IYI2</accession>
<dbReference type="PANTHER" id="PTHR30532:SF26">
    <property type="entry name" value="IRON(3+)-HYDROXAMATE-BINDING PROTEIN FHUD"/>
    <property type="match status" value="1"/>
</dbReference>
<dbReference type="AlphaFoldDB" id="A0A934IYI2"/>
<dbReference type="Gene3D" id="3.40.50.1980">
    <property type="entry name" value="Nitrogenase molybdenum iron protein domain"/>
    <property type="match status" value="2"/>
</dbReference>
<dbReference type="InterPro" id="IPR009057">
    <property type="entry name" value="Homeodomain-like_sf"/>
</dbReference>
<dbReference type="SUPFAM" id="SSF46689">
    <property type="entry name" value="Homeodomain-like"/>
    <property type="match status" value="2"/>
</dbReference>
<evidence type="ECO:0000256" key="4">
    <source>
        <dbReference type="ARBA" id="ARBA00022729"/>
    </source>
</evidence>
<dbReference type="Pfam" id="PF01497">
    <property type="entry name" value="Peripla_BP_2"/>
    <property type="match status" value="1"/>
</dbReference>
<dbReference type="PROSITE" id="PS50983">
    <property type="entry name" value="FE_B12_PBP"/>
    <property type="match status" value="1"/>
</dbReference>
<sequence length="558" mass="63465">MSTDCQAIPDKAMHVVLDDTSLLVCRREERMLYRISRHLIVAFFGDSGRYRISNIERQIDPGLCLLLPPGCEIELIGAAEDIQCHLISFDVWGWGEQEPLASVHEGWPYTRPITVTDIIHLLEAIQRLKATKHGSSWRMRQTIALQELICLLLEQYEQSAGRLVSNEKDNIRMTISYLAEHYTEKITVNRLARMAGMERTKYSAAFQLYMGKKPLEYLNSLRIEKATKLLAVFDQPLREIAKQVGFSDEYYFNKRFTQYVGIPPRMYANISRSSVGELMPSNNADPSCEPRRIVITGSMLGELLALEIKPVGAELTIIRSQVVYRDLLQDVADVGTLGDPSRIAALCPDLIVLGCKLNRHYNQLLSIAPTVIIDNNLNTWDRLLSLAELVGKHKEAAAWIADYDKRWGMMWESLNTDNKLHETATVLLLFQGQLYLMGNSGFAVSLYHDNGFLPSNCVIELMTQGEPFRKVSVDTLSRLDGDRLFLLTDFHEIDNQNVQWLMNTPGWQAIDAVKRGCMHMVESSWNYDDPITRDRLLSVLPTILRFYTADRVTLAGCV</sequence>
<keyword evidence="3" id="KW-0813">Transport</keyword>
<keyword evidence="6" id="KW-0804">Transcription</keyword>
<name>A0A934IYI2_9BACL</name>
<dbReference type="Pfam" id="PF12833">
    <property type="entry name" value="HTH_18"/>
    <property type="match status" value="1"/>
</dbReference>
<dbReference type="EMBL" id="JAELUP010000004">
    <property type="protein sequence ID" value="MBJ6360029.1"/>
    <property type="molecule type" value="Genomic_DNA"/>
</dbReference>
<keyword evidence="4" id="KW-0732">Signal</keyword>
<evidence type="ECO:0000256" key="3">
    <source>
        <dbReference type="ARBA" id="ARBA00022448"/>
    </source>
</evidence>
<dbReference type="SUPFAM" id="SSF53807">
    <property type="entry name" value="Helical backbone' metal receptor"/>
    <property type="match status" value="1"/>
</dbReference>
<dbReference type="GO" id="GO:1901678">
    <property type="term" value="P:iron coordination entity transport"/>
    <property type="evidence" value="ECO:0007669"/>
    <property type="project" value="UniProtKB-ARBA"/>
</dbReference>
<dbReference type="PANTHER" id="PTHR30532">
    <property type="entry name" value="IRON III DICITRATE-BINDING PERIPLASMIC PROTEIN"/>
    <property type="match status" value="1"/>
</dbReference>
<keyword evidence="10" id="KW-1185">Reference proteome</keyword>
<evidence type="ECO:0000259" key="7">
    <source>
        <dbReference type="PROSITE" id="PS01124"/>
    </source>
</evidence>
<comment type="caution">
    <text evidence="9">The sequence shown here is derived from an EMBL/GenBank/DDBJ whole genome shotgun (WGS) entry which is preliminary data.</text>
</comment>
<evidence type="ECO:0000256" key="6">
    <source>
        <dbReference type="ARBA" id="ARBA00023163"/>
    </source>
</evidence>
<evidence type="ECO:0000313" key="10">
    <source>
        <dbReference type="Proteomes" id="UP000640274"/>
    </source>
</evidence>
<dbReference type="GO" id="GO:0030288">
    <property type="term" value="C:outer membrane-bounded periplasmic space"/>
    <property type="evidence" value="ECO:0007669"/>
    <property type="project" value="TreeGrafter"/>
</dbReference>
<dbReference type="InterPro" id="IPR051313">
    <property type="entry name" value="Bact_iron-sidero_bind"/>
</dbReference>
<dbReference type="GO" id="GO:0043565">
    <property type="term" value="F:sequence-specific DNA binding"/>
    <property type="evidence" value="ECO:0007669"/>
    <property type="project" value="InterPro"/>
</dbReference>
<dbReference type="GO" id="GO:0003700">
    <property type="term" value="F:DNA-binding transcription factor activity"/>
    <property type="evidence" value="ECO:0007669"/>
    <property type="project" value="InterPro"/>
</dbReference>
<dbReference type="SMART" id="SM00342">
    <property type="entry name" value="HTH_ARAC"/>
    <property type="match status" value="1"/>
</dbReference>
<dbReference type="InterPro" id="IPR002491">
    <property type="entry name" value="ABC_transptr_periplasmic_BD"/>
</dbReference>
<evidence type="ECO:0000256" key="2">
    <source>
        <dbReference type="ARBA" id="ARBA00008814"/>
    </source>
</evidence>
<evidence type="ECO:0000313" key="9">
    <source>
        <dbReference type="EMBL" id="MBJ6360029.1"/>
    </source>
</evidence>
<dbReference type="InterPro" id="IPR018060">
    <property type="entry name" value="HTH_AraC"/>
</dbReference>
<evidence type="ECO:0000256" key="5">
    <source>
        <dbReference type="ARBA" id="ARBA00023015"/>
    </source>
</evidence>